<sequence length="112" mass="12285">MSKPVTRSYSRYAREATELLGNLIRSTRIDRGMTIAELAERAGISRGLVYRIESGDMGCSIGASFELAAILGIPLFNADPQTLSRHLASLQDRLSLLPQSVRSSAKNLKDDF</sequence>
<dbReference type="SUPFAM" id="SSF47413">
    <property type="entry name" value="lambda repressor-like DNA-binding domains"/>
    <property type="match status" value="1"/>
</dbReference>
<keyword evidence="3" id="KW-1185">Reference proteome</keyword>
<dbReference type="InterPro" id="IPR001387">
    <property type="entry name" value="Cro/C1-type_HTH"/>
</dbReference>
<evidence type="ECO:0000259" key="1">
    <source>
        <dbReference type="PROSITE" id="PS50943"/>
    </source>
</evidence>
<proteinExistence type="predicted"/>
<name>A0A1R3VW14_9GAMM</name>
<dbReference type="STRING" id="233100.SAMN05216526_0885"/>
<protein>
    <submittedName>
        <fullName evidence="2">DNA-binding transcriptional regulator, XRE-family HTH domain</fullName>
    </submittedName>
</protein>
<reference evidence="2 3" key="1">
    <citation type="submission" date="2017-01" db="EMBL/GenBank/DDBJ databases">
        <authorList>
            <person name="Mah S.A."/>
            <person name="Swanson W.J."/>
            <person name="Moy G.W."/>
            <person name="Vacquier V.D."/>
        </authorList>
    </citation>
    <scope>NUCLEOTIDE SEQUENCE [LARGE SCALE GENOMIC DNA]</scope>
    <source>
        <strain evidence="2 3">M9</strain>
    </source>
</reference>
<dbReference type="OrthoDB" id="7365273at2"/>
<keyword evidence="2" id="KW-0238">DNA-binding</keyword>
<dbReference type="Pfam" id="PF01381">
    <property type="entry name" value="HTH_3"/>
    <property type="match status" value="1"/>
</dbReference>
<evidence type="ECO:0000313" key="3">
    <source>
        <dbReference type="Proteomes" id="UP000223759"/>
    </source>
</evidence>
<dbReference type="SMART" id="SM00530">
    <property type="entry name" value="HTH_XRE"/>
    <property type="match status" value="1"/>
</dbReference>
<dbReference type="RefSeq" id="WP_076755326.1">
    <property type="nucleotide sequence ID" value="NZ_CP023018.1"/>
</dbReference>
<gene>
    <name evidence="2" type="ORF">SAMN05216526_0885</name>
</gene>
<dbReference type="EMBL" id="FTPK01000002">
    <property type="protein sequence ID" value="SIT68574.1"/>
    <property type="molecule type" value="Genomic_DNA"/>
</dbReference>
<accession>A0A1R3VW14</accession>
<dbReference type="Gene3D" id="1.10.260.40">
    <property type="entry name" value="lambda repressor-like DNA-binding domains"/>
    <property type="match status" value="1"/>
</dbReference>
<feature type="domain" description="HTH cro/C1-type" evidence="1">
    <location>
        <begin position="24"/>
        <end position="83"/>
    </location>
</feature>
<dbReference type="InterPro" id="IPR010982">
    <property type="entry name" value="Lambda_DNA-bd_dom_sf"/>
</dbReference>
<dbReference type="CDD" id="cd00093">
    <property type="entry name" value="HTH_XRE"/>
    <property type="match status" value="1"/>
</dbReference>
<organism evidence="2 3">
    <name type="scientific">Ectothiorhodosinus mongolicus</name>
    <dbReference type="NCBI Taxonomy" id="233100"/>
    <lineage>
        <taxon>Bacteria</taxon>
        <taxon>Pseudomonadati</taxon>
        <taxon>Pseudomonadota</taxon>
        <taxon>Gammaproteobacteria</taxon>
        <taxon>Chromatiales</taxon>
        <taxon>Ectothiorhodospiraceae</taxon>
        <taxon>Ectothiorhodosinus</taxon>
    </lineage>
</organism>
<dbReference type="GO" id="GO:0003677">
    <property type="term" value="F:DNA binding"/>
    <property type="evidence" value="ECO:0007669"/>
    <property type="project" value="UniProtKB-KW"/>
</dbReference>
<evidence type="ECO:0000313" key="2">
    <source>
        <dbReference type="EMBL" id="SIT68574.1"/>
    </source>
</evidence>
<dbReference type="PROSITE" id="PS50943">
    <property type="entry name" value="HTH_CROC1"/>
    <property type="match status" value="1"/>
</dbReference>
<dbReference type="AlphaFoldDB" id="A0A1R3VW14"/>
<dbReference type="Proteomes" id="UP000223759">
    <property type="component" value="Unassembled WGS sequence"/>
</dbReference>